<dbReference type="InterPro" id="IPR042099">
    <property type="entry name" value="ANL_N_sf"/>
</dbReference>
<dbReference type="Proteomes" id="UP000274843">
    <property type="component" value="Unassembled WGS sequence"/>
</dbReference>
<dbReference type="CDD" id="cd04433">
    <property type="entry name" value="AFD_class_I"/>
    <property type="match status" value="1"/>
</dbReference>
<evidence type="ECO:0000313" key="3">
    <source>
        <dbReference type="Proteomes" id="UP000274843"/>
    </source>
</evidence>
<gene>
    <name evidence="2" type="ORF">EDD35_6638</name>
</gene>
<dbReference type="GeneID" id="301847896"/>
<dbReference type="SUPFAM" id="SSF56801">
    <property type="entry name" value="Acetyl-CoA synthetase-like"/>
    <property type="match status" value="1"/>
</dbReference>
<evidence type="ECO:0000259" key="1">
    <source>
        <dbReference type="Pfam" id="PF00501"/>
    </source>
</evidence>
<keyword evidence="3" id="KW-1185">Reference proteome</keyword>
<dbReference type="AlphaFoldDB" id="A0A3N2H5L3"/>
<sequence length="352" mass="37466">MRPAGELVLDALRAHPDRVAFEHAGTALSYRDAETTVLGLVELLAKLPPEDTVVQVRPNDPLQWLVNAACYVAGRRSAGIPPGTLDDAALAERLDRIGPATILSDVDIPAPGGPVEVAPADVVVRLGFTRGTTGPVKGVELTSGALGAVAVLLRDTLPWPDRPRVLCPEPVSGGFGNLVLPTLLLGGTFTIPDEPGVDALLDAVVAYRPTVLLALPPTFRALLDHPRAAGVDWLSLQLLIYSGTSLTDDEIDRAHALFGQVLCQVFGQVEAPKTIAYSTPADHLGPHRSSLGRPFPGIEIDIDEAGELWVRGPNIARSYAFPPGSPVRDGRLRTGDLCRLEDGYLYHVGRAR</sequence>
<organism evidence="2 3">
    <name type="scientific">Amycolatopsis thermoflava</name>
    <dbReference type="NCBI Taxonomy" id="84480"/>
    <lineage>
        <taxon>Bacteria</taxon>
        <taxon>Bacillati</taxon>
        <taxon>Actinomycetota</taxon>
        <taxon>Actinomycetes</taxon>
        <taxon>Pseudonocardiales</taxon>
        <taxon>Pseudonocardiaceae</taxon>
        <taxon>Amycolatopsis</taxon>
        <taxon>Amycolatopsis methanolica group</taxon>
    </lineage>
</organism>
<proteinExistence type="predicted"/>
<dbReference type="Pfam" id="PF00501">
    <property type="entry name" value="AMP-binding"/>
    <property type="match status" value="1"/>
</dbReference>
<reference evidence="2 3" key="1">
    <citation type="submission" date="2018-11" db="EMBL/GenBank/DDBJ databases">
        <title>Sequencing the genomes of 1000 actinobacteria strains.</title>
        <authorList>
            <person name="Klenk H.-P."/>
        </authorList>
    </citation>
    <scope>NUCLEOTIDE SEQUENCE [LARGE SCALE GENOMIC DNA]</scope>
    <source>
        <strain evidence="2 3">DSM 44348</strain>
    </source>
</reference>
<dbReference type="InterPro" id="IPR000873">
    <property type="entry name" value="AMP-dep_synth/lig_dom"/>
</dbReference>
<comment type="caution">
    <text evidence="2">The sequence shown here is derived from an EMBL/GenBank/DDBJ whole genome shotgun (WGS) entry which is preliminary data.</text>
</comment>
<dbReference type="PANTHER" id="PTHR24096">
    <property type="entry name" value="LONG-CHAIN-FATTY-ACID--COA LIGASE"/>
    <property type="match status" value="1"/>
</dbReference>
<feature type="domain" description="AMP-dependent synthetase/ligase" evidence="1">
    <location>
        <begin position="117"/>
        <end position="319"/>
    </location>
</feature>
<protein>
    <submittedName>
        <fullName evidence="2">Fatty-acyl-CoA synthase</fullName>
    </submittedName>
</protein>
<dbReference type="Gene3D" id="3.40.50.12780">
    <property type="entry name" value="N-terminal domain of ligase-like"/>
    <property type="match status" value="1"/>
</dbReference>
<name>A0A3N2H5L3_9PSEU</name>
<accession>A0A3N2H5L3</accession>
<dbReference type="EMBL" id="RKHY01000001">
    <property type="protein sequence ID" value="ROS44203.1"/>
    <property type="molecule type" value="Genomic_DNA"/>
</dbReference>
<evidence type="ECO:0000313" key="2">
    <source>
        <dbReference type="EMBL" id="ROS44203.1"/>
    </source>
</evidence>
<dbReference type="RefSeq" id="WP_167499147.1">
    <property type="nucleotide sequence ID" value="NZ_RKHY01000001.1"/>
</dbReference>